<gene>
    <name evidence="2" type="ORF">GYA93_01655</name>
</gene>
<dbReference type="InterPro" id="IPR010699">
    <property type="entry name" value="DUF1275"/>
</dbReference>
<sequence>METSATLRFALLLTCASGFLDSYTFLVRGGVFANAQTGNVIFFGIDLAGRQWHQALGHLWPIIAFVVGVVSAVHIKAGRLDRILHYPIRVTVALFAVILCAVGFVPTSAPHWIATIPIAFLAAMQIELFRSIGDLNYVSVATTGNLMRLVEAGYATLADRDSVSRYAFRVYLGVVGIFAAGAVIGAFASHEWGARAAWIPAAFLAVTLVLFVVDERRAEPGT</sequence>
<organism evidence="2 3">
    <name type="scientific">Gordonia desulfuricans</name>
    <dbReference type="NCBI Taxonomy" id="89051"/>
    <lineage>
        <taxon>Bacteria</taxon>
        <taxon>Bacillati</taxon>
        <taxon>Actinomycetota</taxon>
        <taxon>Actinomycetes</taxon>
        <taxon>Mycobacteriales</taxon>
        <taxon>Gordoniaceae</taxon>
        <taxon>Gordonia</taxon>
    </lineage>
</organism>
<comment type="caution">
    <text evidence="2">The sequence shown here is derived from an EMBL/GenBank/DDBJ whole genome shotgun (WGS) entry which is preliminary data.</text>
</comment>
<keyword evidence="1" id="KW-0812">Transmembrane</keyword>
<protein>
    <submittedName>
        <fullName evidence="2">DUF1275 domain-containing protein</fullName>
    </submittedName>
</protein>
<evidence type="ECO:0000313" key="3">
    <source>
        <dbReference type="Proteomes" id="UP000466307"/>
    </source>
</evidence>
<evidence type="ECO:0000256" key="1">
    <source>
        <dbReference type="SAM" id="Phobius"/>
    </source>
</evidence>
<reference evidence="2 3" key="1">
    <citation type="submission" date="2020-01" db="EMBL/GenBank/DDBJ databases">
        <title>Investigation of new actinobacteria for the biodesulphurisation of diesel fuel.</title>
        <authorList>
            <person name="Athi Narayanan S.M."/>
        </authorList>
    </citation>
    <scope>NUCLEOTIDE SEQUENCE [LARGE SCALE GENOMIC DNA]</scope>
    <source>
        <strain evidence="2 3">213E</strain>
    </source>
</reference>
<dbReference type="PANTHER" id="PTHR37314:SF4">
    <property type="entry name" value="UPF0700 TRANSMEMBRANE PROTEIN YOAK"/>
    <property type="match status" value="1"/>
</dbReference>
<dbReference type="EMBL" id="JAADZU010000003">
    <property type="protein sequence ID" value="NDK88295.1"/>
    <property type="molecule type" value="Genomic_DNA"/>
</dbReference>
<name>A0A7K3LJ52_9ACTN</name>
<evidence type="ECO:0000313" key="2">
    <source>
        <dbReference type="EMBL" id="NDK88295.1"/>
    </source>
</evidence>
<dbReference type="Pfam" id="PF06912">
    <property type="entry name" value="DUF1275"/>
    <property type="match status" value="1"/>
</dbReference>
<dbReference type="Proteomes" id="UP000466307">
    <property type="component" value="Unassembled WGS sequence"/>
</dbReference>
<accession>A0A7K3LJ52</accession>
<dbReference type="PANTHER" id="PTHR37314">
    <property type="entry name" value="SLR0142 PROTEIN"/>
    <property type="match status" value="1"/>
</dbReference>
<feature type="transmembrane region" description="Helical" evidence="1">
    <location>
        <begin position="196"/>
        <end position="213"/>
    </location>
</feature>
<proteinExistence type="predicted"/>
<feature type="transmembrane region" description="Helical" evidence="1">
    <location>
        <begin position="111"/>
        <end position="129"/>
    </location>
</feature>
<keyword evidence="3" id="KW-1185">Reference proteome</keyword>
<feature type="transmembrane region" description="Helical" evidence="1">
    <location>
        <begin position="170"/>
        <end position="190"/>
    </location>
</feature>
<keyword evidence="1" id="KW-1133">Transmembrane helix</keyword>
<feature type="transmembrane region" description="Helical" evidence="1">
    <location>
        <begin position="57"/>
        <end position="75"/>
    </location>
</feature>
<dbReference type="AlphaFoldDB" id="A0A7K3LJ52"/>
<feature type="transmembrane region" description="Helical" evidence="1">
    <location>
        <begin position="87"/>
        <end position="105"/>
    </location>
</feature>
<dbReference type="RefSeq" id="WP_053776210.1">
    <property type="nucleotide sequence ID" value="NZ_JAADZU010000003.1"/>
</dbReference>
<keyword evidence="1" id="KW-0472">Membrane</keyword>